<evidence type="ECO:0000313" key="1">
    <source>
        <dbReference type="EMBL" id="KAH7866303.1"/>
    </source>
</evidence>
<reference evidence="1 2" key="1">
    <citation type="journal article" date="2021" name="Hortic Res">
        <title>High-quality reference genome and annotation aids understanding of berry development for evergreen blueberry (Vaccinium darrowii).</title>
        <authorList>
            <person name="Yu J."/>
            <person name="Hulse-Kemp A.M."/>
            <person name="Babiker E."/>
            <person name="Staton M."/>
        </authorList>
    </citation>
    <scope>NUCLEOTIDE SEQUENCE [LARGE SCALE GENOMIC DNA]</scope>
    <source>
        <strain evidence="2">cv. NJ 8807/NJ 8810</strain>
        <tissue evidence="1">Young leaf</tissue>
    </source>
</reference>
<proteinExistence type="predicted"/>
<sequence>MVFLAPIPTFYDIVKKKSAQGYQSIPYLVALFSCMLWVYYAIVKTHTMPLITINSIGCVLEITYIAIYITYAPKGARMTTLKILVLFNLVGFSLIFVWSYFLTKGSNRVRLLGWIGLAFSVGVFVAPLSIMRNVIRTKSVEFMPFSLSFFLTLNAVAWFFYGLLVKDFYIYLPNILGFAFGIVQMILYIFYKYCNKVPEEQKQHNVGTIRVLEMSSPAFPSADLSKSIIYDQINGGEAQRDAYN</sequence>
<dbReference type="Proteomes" id="UP000828048">
    <property type="component" value="Chromosome 9"/>
</dbReference>
<organism evidence="1 2">
    <name type="scientific">Vaccinium darrowii</name>
    <dbReference type="NCBI Taxonomy" id="229202"/>
    <lineage>
        <taxon>Eukaryota</taxon>
        <taxon>Viridiplantae</taxon>
        <taxon>Streptophyta</taxon>
        <taxon>Embryophyta</taxon>
        <taxon>Tracheophyta</taxon>
        <taxon>Spermatophyta</taxon>
        <taxon>Magnoliopsida</taxon>
        <taxon>eudicotyledons</taxon>
        <taxon>Gunneridae</taxon>
        <taxon>Pentapetalae</taxon>
        <taxon>asterids</taxon>
        <taxon>Ericales</taxon>
        <taxon>Ericaceae</taxon>
        <taxon>Vaccinioideae</taxon>
        <taxon>Vaccinieae</taxon>
        <taxon>Vaccinium</taxon>
    </lineage>
</organism>
<name>A0ACB7ZKU2_9ERIC</name>
<accession>A0ACB7ZKU2</accession>
<keyword evidence="2" id="KW-1185">Reference proteome</keyword>
<evidence type="ECO:0000313" key="2">
    <source>
        <dbReference type="Proteomes" id="UP000828048"/>
    </source>
</evidence>
<dbReference type="EMBL" id="CM037159">
    <property type="protein sequence ID" value="KAH7866303.1"/>
    <property type="molecule type" value="Genomic_DNA"/>
</dbReference>
<gene>
    <name evidence="1" type="ORF">Vadar_018551</name>
</gene>
<comment type="caution">
    <text evidence="1">The sequence shown here is derived from an EMBL/GenBank/DDBJ whole genome shotgun (WGS) entry which is preliminary data.</text>
</comment>
<protein>
    <submittedName>
        <fullName evidence="1">Uncharacterized protein</fullName>
    </submittedName>
</protein>